<evidence type="ECO:0000313" key="6">
    <source>
        <dbReference type="Proteomes" id="UP000242474"/>
    </source>
</evidence>
<protein>
    <recommendedName>
        <fullName evidence="4">PH domain-containing protein</fullName>
    </recommendedName>
</protein>
<evidence type="ECO:0000256" key="3">
    <source>
        <dbReference type="SAM" id="MobiDB-lite"/>
    </source>
</evidence>
<dbReference type="SUPFAM" id="SSF50729">
    <property type="entry name" value="PH domain-like"/>
    <property type="match status" value="1"/>
</dbReference>
<feature type="compositionally biased region" description="Low complexity" evidence="3">
    <location>
        <begin position="886"/>
        <end position="901"/>
    </location>
</feature>
<feature type="compositionally biased region" description="Polar residues" evidence="3">
    <location>
        <begin position="853"/>
        <end position="866"/>
    </location>
</feature>
<dbReference type="InterPro" id="IPR046869">
    <property type="entry name" value="SLM1/RGC1-like_PH"/>
</dbReference>
<reference evidence="5 6" key="1">
    <citation type="journal article" date="2015" name="Genome Biol. Evol.">
        <title>Phylogenomic analyses indicate that early fungi evolved digesting cell walls of algal ancestors of land plants.</title>
        <authorList>
            <person name="Chang Y."/>
            <person name="Wang S."/>
            <person name="Sekimoto S."/>
            <person name="Aerts A.L."/>
            <person name="Choi C."/>
            <person name="Clum A."/>
            <person name="LaButti K.M."/>
            <person name="Lindquist E.A."/>
            <person name="Yee Ngan C."/>
            <person name="Ohm R.A."/>
            <person name="Salamov A.A."/>
            <person name="Grigoriev I.V."/>
            <person name="Spatafora J.W."/>
            <person name="Berbee M.L."/>
        </authorList>
    </citation>
    <scope>NUCLEOTIDE SEQUENCE [LARGE SCALE GENOMIC DNA]</scope>
    <source>
        <strain evidence="5 6">NRRL 1564</strain>
    </source>
</reference>
<evidence type="ECO:0000259" key="4">
    <source>
        <dbReference type="PROSITE" id="PS50003"/>
    </source>
</evidence>
<dbReference type="PROSITE" id="PS50003">
    <property type="entry name" value="PH_DOMAIN"/>
    <property type="match status" value="1"/>
</dbReference>
<feature type="compositionally biased region" description="Low complexity" evidence="3">
    <location>
        <begin position="568"/>
        <end position="583"/>
    </location>
</feature>
<name>A0A2G5BAT4_COERN</name>
<dbReference type="SMART" id="SM00233">
    <property type="entry name" value="PH"/>
    <property type="match status" value="1"/>
</dbReference>
<feature type="region of interest" description="Disordered" evidence="3">
    <location>
        <begin position="67"/>
        <end position="116"/>
    </location>
</feature>
<dbReference type="STRING" id="763665.A0A2G5BAT4"/>
<accession>A0A2G5BAT4</accession>
<feature type="coiled-coil region" evidence="2">
    <location>
        <begin position="222"/>
        <end position="312"/>
    </location>
</feature>
<sequence length="901" mass="95909">MGLSSASRRFKTLRRKQDRLPIGTIIDNASYPQASANEPPPNAGHSSLGYGAPGYGPQDYSSPGYISPGHAVQNYPPQGYNSVGPNAQGYGSPNRVAGVQNSLSRSSSLSSPGPGLVSVPSDINSRMAMTGSASQGDLVVFRLNSWITLVKQYSGYLQAFVTAQKTAKKALEKSAEDLDVPLKGEHCFLGVERNGVQRMSAHLKDVHQMYSTHYARLVQNIETNALDQLESLRAEIKDSLKEYVDHLGPIYKRLRKQAKEAEVYKQKLVRAVEAYKKRHRGNDAWLIQQQVRRELTQQAELENALCKAMQAEHTRLFRWESTLTGRLRDIIASALVCERDSLQTTLGTIANGLWFLEKFDTATESQAFNHHCGSVFRTPLGLSGNSTLEDYDYMYRDSEPTTVLLEGPLERERGVLKRFQHTYVVLTTQGYLHCYSDQRDLLERNPDASFHLPDCCVTPLDDKCMFMVNVNDKKLGRSKYAFRTGNPSSTEHWINALSCVAAPPKSPEPQEQQVVGGTLRNSSAAMAAAAAAADAPNTLPTAAGIPANELSARNAAEDAQTKERSTAAEDAPSADKSPAADSANSEESAKSPEGNKQPDAGEDTATARAPPAEMGMGTRMPTRPPSSETATDRAPPAGMGMGTQMPTRPPGSETATDRAPPAGMGMGTQMPTRPPGSETATDRAPPAGMGMGTRMPTHPPSSINASDRASAAAMGASASKNSKPPAKAAPGSSTSSFSSDGDSDYDSSSDEESASNAAANRAKALALSRSAVISRDDKVPSAAPNISGSSKNSDNVVKALEDAGLNSSVSAEDSKTAALRAQALAAAKGPTISRDGDSMGNAPVRGGDRPGTRPTTASTSASNGSKPENGDGMRPFVLGSSRPGAMPNRMPMPNNPDFMRT</sequence>
<feature type="compositionally biased region" description="Acidic residues" evidence="3">
    <location>
        <begin position="741"/>
        <end position="753"/>
    </location>
</feature>
<organism evidence="5 6">
    <name type="scientific">Coemansia reversa (strain ATCC 12441 / NRRL 1564)</name>
    <dbReference type="NCBI Taxonomy" id="763665"/>
    <lineage>
        <taxon>Eukaryota</taxon>
        <taxon>Fungi</taxon>
        <taxon>Fungi incertae sedis</taxon>
        <taxon>Zoopagomycota</taxon>
        <taxon>Kickxellomycotina</taxon>
        <taxon>Kickxellomycetes</taxon>
        <taxon>Kickxellales</taxon>
        <taxon>Kickxellaceae</taxon>
        <taxon>Coemansia</taxon>
    </lineage>
</organism>
<dbReference type="AlphaFoldDB" id="A0A2G5BAT4"/>
<feature type="region of interest" description="Disordered" evidence="3">
    <location>
        <begin position="824"/>
        <end position="901"/>
    </location>
</feature>
<feature type="compositionally biased region" description="Low complexity" evidence="3">
    <location>
        <begin position="98"/>
        <end position="116"/>
    </location>
</feature>
<dbReference type="SUPFAM" id="SSF103657">
    <property type="entry name" value="BAR/IMD domain-like"/>
    <property type="match status" value="1"/>
</dbReference>
<evidence type="ECO:0000313" key="5">
    <source>
        <dbReference type="EMBL" id="PIA16102.1"/>
    </source>
</evidence>
<feature type="compositionally biased region" description="Polar residues" evidence="3">
    <location>
        <begin position="75"/>
        <end position="91"/>
    </location>
</feature>
<feature type="region of interest" description="Disordered" evidence="3">
    <location>
        <begin position="553"/>
        <end position="795"/>
    </location>
</feature>
<keyword evidence="1" id="KW-0597">Phosphoprotein</keyword>
<evidence type="ECO:0000256" key="1">
    <source>
        <dbReference type="ARBA" id="ARBA00022553"/>
    </source>
</evidence>
<dbReference type="Pfam" id="PF20400">
    <property type="entry name" value="BAR_4"/>
    <property type="match status" value="1"/>
</dbReference>
<dbReference type="PANTHER" id="PTHR31941">
    <property type="entry name" value="CYTOSKELETAL SIGNALING PROTEIN SLM1"/>
    <property type="match status" value="1"/>
</dbReference>
<dbReference type="InterPro" id="IPR046868">
    <property type="entry name" value="BAR_4"/>
</dbReference>
<dbReference type="Gene3D" id="2.30.29.30">
    <property type="entry name" value="Pleckstrin-homology domain (PH domain)/Phosphotyrosine-binding domain (PTB)"/>
    <property type="match status" value="1"/>
</dbReference>
<keyword evidence="6" id="KW-1185">Reference proteome</keyword>
<feature type="domain" description="PH" evidence="4">
    <location>
        <begin position="402"/>
        <end position="502"/>
    </location>
</feature>
<feature type="compositionally biased region" description="Low complexity" evidence="3">
    <location>
        <begin position="754"/>
        <end position="771"/>
    </location>
</feature>
<dbReference type="PANTHER" id="PTHR31941:SF1">
    <property type="entry name" value="CYTOSKELETAL SIGNALING PROTEIN SLM1"/>
    <property type="match status" value="1"/>
</dbReference>
<feature type="compositionally biased region" description="Basic and acidic residues" evidence="3">
    <location>
        <begin position="555"/>
        <end position="567"/>
    </location>
</feature>
<dbReference type="Pfam" id="PF20399">
    <property type="entry name" value="PH_20"/>
    <property type="match status" value="1"/>
</dbReference>
<dbReference type="InterPro" id="IPR027267">
    <property type="entry name" value="AH/BAR_dom_sf"/>
</dbReference>
<feature type="region of interest" description="Disordered" evidence="3">
    <location>
        <begin position="30"/>
        <end position="54"/>
    </location>
</feature>
<dbReference type="Gene3D" id="1.20.1270.60">
    <property type="entry name" value="Arfaptin homology (AH) domain/BAR domain"/>
    <property type="match status" value="1"/>
</dbReference>
<proteinExistence type="predicted"/>
<keyword evidence="2" id="KW-0175">Coiled coil</keyword>
<dbReference type="Proteomes" id="UP000242474">
    <property type="component" value="Unassembled WGS sequence"/>
</dbReference>
<dbReference type="InterPro" id="IPR011993">
    <property type="entry name" value="PH-like_dom_sf"/>
</dbReference>
<feature type="compositionally biased region" description="Low complexity" evidence="3">
    <location>
        <begin position="701"/>
        <end position="740"/>
    </location>
</feature>
<gene>
    <name evidence="5" type="ORF">COEREDRAFT_8760</name>
</gene>
<dbReference type="OrthoDB" id="5598057at2759"/>
<dbReference type="EMBL" id="KZ303502">
    <property type="protein sequence ID" value="PIA16102.1"/>
    <property type="molecule type" value="Genomic_DNA"/>
</dbReference>
<evidence type="ECO:0000256" key="2">
    <source>
        <dbReference type="SAM" id="Coils"/>
    </source>
</evidence>
<dbReference type="InterPro" id="IPR001849">
    <property type="entry name" value="PH_domain"/>
</dbReference>
<feature type="compositionally biased region" description="Polar residues" evidence="3">
    <location>
        <begin position="784"/>
        <end position="795"/>
    </location>
</feature>